<comment type="caution">
    <text evidence="2">The sequence shown here is derived from an EMBL/GenBank/DDBJ whole genome shotgun (WGS) entry which is preliminary data.</text>
</comment>
<dbReference type="GO" id="GO:0005829">
    <property type="term" value="C:cytosol"/>
    <property type="evidence" value="ECO:0007669"/>
    <property type="project" value="TreeGrafter"/>
</dbReference>
<dbReference type="GO" id="GO:0006935">
    <property type="term" value="P:chemotaxis"/>
    <property type="evidence" value="ECO:0007669"/>
    <property type="project" value="InterPro"/>
</dbReference>
<reference evidence="2 3" key="1">
    <citation type="submission" date="2019-07" db="EMBL/GenBank/DDBJ databases">
        <title>The pathways for chlorine oxyanion respiration interact through the shared metabolite chlorate.</title>
        <authorList>
            <person name="Barnum T.P."/>
            <person name="Cheng Y."/>
            <person name="Hill K.A."/>
            <person name="Lucas L.N."/>
            <person name="Carlson H.K."/>
            <person name="Coates J.D."/>
        </authorList>
    </citation>
    <scope>NUCLEOTIDE SEQUENCE [LARGE SCALE GENOMIC DNA]</scope>
    <source>
        <strain evidence="2 3">BK-1</strain>
    </source>
</reference>
<feature type="domain" description="CheW-like" evidence="1">
    <location>
        <begin position="35"/>
        <end position="175"/>
    </location>
</feature>
<dbReference type="Gene3D" id="2.40.50.180">
    <property type="entry name" value="CheA-289, Domain 4"/>
    <property type="match status" value="1"/>
</dbReference>
<proteinExistence type="predicted"/>
<dbReference type="Gene3D" id="2.30.30.40">
    <property type="entry name" value="SH3 Domains"/>
    <property type="match status" value="1"/>
</dbReference>
<accession>A0A557S0G6</accession>
<dbReference type="EMBL" id="VMNH01000023">
    <property type="protein sequence ID" value="TVO70838.1"/>
    <property type="molecule type" value="Genomic_DNA"/>
</dbReference>
<dbReference type="Pfam" id="PF01584">
    <property type="entry name" value="CheW"/>
    <property type="match status" value="1"/>
</dbReference>
<dbReference type="PROSITE" id="PS50851">
    <property type="entry name" value="CHEW"/>
    <property type="match status" value="1"/>
</dbReference>
<gene>
    <name evidence="2" type="ORF">FHP88_15380</name>
</gene>
<dbReference type="Proteomes" id="UP000316649">
    <property type="component" value="Unassembled WGS sequence"/>
</dbReference>
<evidence type="ECO:0000313" key="3">
    <source>
        <dbReference type="Proteomes" id="UP000316649"/>
    </source>
</evidence>
<dbReference type="InterPro" id="IPR002545">
    <property type="entry name" value="CheW-lke_dom"/>
</dbReference>
<evidence type="ECO:0000313" key="2">
    <source>
        <dbReference type="EMBL" id="TVO70838.1"/>
    </source>
</evidence>
<organism evidence="2 3">
    <name type="scientific">Sedimenticola selenatireducens</name>
    <dbReference type="NCBI Taxonomy" id="191960"/>
    <lineage>
        <taxon>Bacteria</taxon>
        <taxon>Pseudomonadati</taxon>
        <taxon>Pseudomonadota</taxon>
        <taxon>Gammaproteobacteria</taxon>
        <taxon>Chromatiales</taxon>
        <taxon>Sedimenticolaceae</taxon>
        <taxon>Sedimenticola</taxon>
    </lineage>
</organism>
<protein>
    <submittedName>
        <fullName evidence="2">Chemotaxis protein CheW</fullName>
    </submittedName>
</protein>
<evidence type="ECO:0000259" key="1">
    <source>
        <dbReference type="PROSITE" id="PS50851"/>
    </source>
</evidence>
<dbReference type="SMART" id="SM00260">
    <property type="entry name" value="CheW"/>
    <property type="match status" value="1"/>
</dbReference>
<keyword evidence="3" id="KW-1185">Reference proteome</keyword>
<dbReference type="InterPro" id="IPR036061">
    <property type="entry name" value="CheW-like_dom_sf"/>
</dbReference>
<dbReference type="GO" id="GO:0007165">
    <property type="term" value="P:signal transduction"/>
    <property type="evidence" value="ECO:0007669"/>
    <property type="project" value="InterPro"/>
</dbReference>
<name>A0A557S0G6_9GAMM</name>
<dbReference type="InterPro" id="IPR039315">
    <property type="entry name" value="CheW"/>
</dbReference>
<dbReference type="OrthoDB" id="5298045at2"/>
<dbReference type="PANTHER" id="PTHR22617">
    <property type="entry name" value="CHEMOTAXIS SENSOR HISTIDINE KINASE-RELATED"/>
    <property type="match status" value="1"/>
</dbReference>
<dbReference type="SUPFAM" id="SSF50341">
    <property type="entry name" value="CheW-like"/>
    <property type="match status" value="1"/>
</dbReference>
<sequence length="180" mass="20002">MTETTSADLLRLLQNIESRSHQYAVGLPKQKIQQYWEGVLFSISGMGVIAPLEEVKEILNYPEGVTRVPGTQAWMLGMANIRGNLLPLIDLQKFLGGAPVVIGRRSRVLVINHQGLYSGLLVGDVQGMRHFLEEQRSVVPALPDTIRQFVQGAYEIEGAIRPVFSMNLLSENTEFRVASV</sequence>
<dbReference type="RefSeq" id="WP_144359975.1">
    <property type="nucleotide sequence ID" value="NZ_VMNH01000023.1"/>
</dbReference>
<dbReference type="PANTHER" id="PTHR22617:SF43">
    <property type="entry name" value="PROTEIN PILI"/>
    <property type="match status" value="1"/>
</dbReference>
<dbReference type="AlphaFoldDB" id="A0A557S0G6"/>